<dbReference type="InterPro" id="IPR050464">
    <property type="entry name" value="Zeta_carotene_desat/Oxidored"/>
</dbReference>
<feature type="domain" description="Amine oxidase" evidence="1">
    <location>
        <begin position="14"/>
        <end position="486"/>
    </location>
</feature>
<accession>A0A4D6GQZ2</accession>
<proteinExistence type="predicted"/>
<dbReference type="PANTHER" id="PTHR42923:SF46">
    <property type="entry name" value="AMINE OXIDASE"/>
    <property type="match status" value="1"/>
</dbReference>
<reference evidence="3 5" key="2">
    <citation type="submission" date="2019-07" db="EMBL/GenBank/DDBJ databases">
        <title>Genomic Encyclopedia of Archaeal and Bacterial Type Strains, Phase II (KMG-II): from individual species to whole genera.</title>
        <authorList>
            <person name="Goeker M."/>
        </authorList>
    </citation>
    <scope>NUCLEOTIDE SEQUENCE [LARGE SCALE GENOMIC DNA]</scope>
    <source>
        <strain evidence="3 5">DSM 3754</strain>
    </source>
</reference>
<gene>
    <name evidence="3" type="ORF">APQ99_01453</name>
    <name evidence="2" type="ORF">HBSAL_02055</name>
</gene>
<evidence type="ECO:0000313" key="4">
    <source>
        <dbReference type="Proteomes" id="UP000296216"/>
    </source>
</evidence>
<protein>
    <submittedName>
        <fullName evidence="3">NAD-binding domain and a Fe-S cluster-containing protein</fullName>
    </submittedName>
    <submittedName>
        <fullName evidence="2">Putative flavin containing oxidoreductase</fullName>
    </submittedName>
</protein>
<dbReference type="GO" id="GO:0016491">
    <property type="term" value="F:oxidoreductase activity"/>
    <property type="evidence" value="ECO:0007669"/>
    <property type="project" value="InterPro"/>
</dbReference>
<dbReference type="AlphaFoldDB" id="A0A4D6GQZ2"/>
<dbReference type="InterPro" id="IPR036188">
    <property type="entry name" value="FAD/NAD-bd_sf"/>
</dbReference>
<evidence type="ECO:0000313" key="3">
    <source>
        <dbReference type="EMBL" id="TYO76812.1"/>
    </source>
</evidence>
<evidence type="ECO:0000259" key="1">
    <source>
        <dbReference type="Pfam" id="PF01593"/>
    </source>
</evidence>
<dbReference type="PANTHER" id="PTHR42923">
    <property type="entry name" value="PROTOPORPHYRINOGEN OXIDASE"/>
    <property type="match status" value="1"/>
</dbReference>
<name>A0A4D6GQZ2_HALS9</name>
<evidence type="ECO:0000313" key="2">
    <source>
        <dbReference type="EMBL" id="QCC44140.1"/>
    </source>
</evidence>
<dbReference type="EMBL" id="CP038631">
    <property type="protein sequence ID" value="QCC44140.1"/>
    <property type="molecule type" value="Genomic_DNA"/>
</dbReference>
<dbReference type="Pfam" id="PF01593">
    <property type="entry name" value="Amino_oxidase"/>
    <property type="match status" value="1"/>
</dbReference>
<organism evidence="2 4">
    <name type="scientific">Halobacterium salinarum (strain ATCC 33171 / DSM 3754 / JCM 8978 / NBRC 102687 / NCIMB 764 / 91-R6)</name>
    <dbReference type="NCBI Taxonomy" id="2597657"/>
    <lineage>
        <taxon>Archaea</taxon>
        <taxon>Methanobacteriati</taxon>
        <taxon>Methanobacteriota</taxon>
        <taxon>Stenosarchaea group</taxon>
        <taxon>Halobacteria</taxon>
        <taxon>Halobacteriales</taxon>
        <taxon>Halobacteriaceae</taxon>
        <taxon>Halobacterium</taxon>
    </lineage>
</organism>
<dbReference type="GeneID" id="68693231"/>
<dbReference type="Gene3D" id="3.50.50.60">
    <property type="entry name" value="FAD/NAD(P)-binding domain"/>
    <property type="match status" value="1"/>
</dbReference>
<dbReference type="Proteomes" id="UP000296216">
    <property type="component" value="Chromosome"/>
</dbReference>
<dbReference type="PRINTS" id="PR00419">
    <property type="entry name" value="ADXRDTASE"/>
</dbReference>
<evidence type="ECO:0000313" key="5">
    <source>
        <dbReference type="Proteomes" id="UP000323075"/>
    </source>
</evidence>
<dbReference type="InterPro" id="IPR002937">
    <property type="entry name" value="Amino_oxidase"/>
</dbReference>
<sequence length="541" mass="58482">MTASQRVAVLGGGIAGLTAAQELAERGLDVTVYEANDRLGGKARSIPVDGSDGLLGEHGFRFFPAYYTNVVKTMARIPDGTGGSVADHLVSTSETLIASADGDGAVASTESPDTPREWVSAIQPQIAGGEVPRRELAHFVSRLAVLLTSCEDRREQAFEHQSWWEFIDADAMSPAYRKHLAQSTQALVALRPEIGSARTVGTIYLQLLFGQLDPGAPAERVLDGPTSEVWLDHWHDYLDAQGVDVRLDSPVTELHSDGHRVTGAVIDGESVTADHYVAALPVDVLPALLTPALRRAAPSLRGVDRIRTAWMNGVQFYLDRDIPIVNGHAVYADSPWAITSVSQRQFWTDHDLGARSDGDVQGVVSVIASDWDTPGMLYDKPGRECTREEAVAEIWAQLQAHLGADTLPDEARVAHFLDPELAETDDGLRNDAPLVINTVGSLQHRPRPDTDAPNLAVAGDYARVETDLATMEAANEAGRRAANAVLDAAGAAAPRVDVWGLSEPRAFDPLKRQDRMRFKLGLPHPGEVGHDAWAFARTLRP</sequence>
<dbReference type="SUPFAM" id="SSF51905">
    <property type="entry name" value="FAD/NAD(P)-binding domain"/>
    <property type="match status" value="1"/>
</dbReference>
<reference evidence="2" key="3">
    <citation type="journal article" name="MicrobiologyOpen">
        <title>Whole-genome comparison between the type strain of Halobacterium salinarum (DSM 3754(T)) and the laboratory strains R1 and NRC-1.</title>
        <authorList>
            <person name="Pfeiffer F."/>
            <person name="Losensky G."/>
            <person name="Marchfelder A."/>
            <person name="Habermann B."/>
            <person name="Dyall-Smith M."/>
        </authorList>
    </citation>
    <scope>NUCLEOTIDE SEQUENCE</scope>
    <source>
        <strain evidence="2">91-R6</strain>
    </source>
</reference>
<reference evidence="2 4" key="1">
    <citation type="journal article" date="2019" name="Microbiol. Resour. Announc.">
        <title>The Genome Sequence of the Halobacterium salinarum Type Strain Is Closely Related to That of Laboratory Strains NRC-1 and R1.</title>
        <authorList>
            <person name="Pfeiffer F."/>
            <person name="Marchfelder A."/>
            <person name="Habermann B."/>
            <person name="Dyall-Smith M.L."/>
        </authorList>
    </citation>
    <scope>NUCLEOTIDE SEQUENCE [LARGE SCALE GENOMIC DNA]</scope>
    <source>
        <strain evidence="2">91-R6</strain>
        <strain evidence="4">ATCC 33171 / DSM 3754 / JCM 8978 / NBRC 102687 / NCIMB 764 / 91-R6</strain>
    </source>
</reference>
<dbReference type="EMBL" id="VRYN01000002">
    <property type="protein sequence ID" value="TYO76812.1"/>
    <property type="molecule type" value="Genomic_DNA"/>
</dbReference>
<dbReference type="Proteomes" id="UP000323075">
    <property type="component" value="Unassembled WGS sequence"/>
</dbReference>
<dbReference type="RefSeq" id="WP_010902160.1">
    <property type="nucleotide sequence ID" value="NZ_VRYN01000002.1"/>
</dbReference>